<dbReference type="AlphaFoldDB" id="A0A7G5GN75"/>
<organism evidence="2 3">
    <name type="scientific">Spirosoma foliorum</name>
    <dbReference type="NCBI Taxonomy" id="2710596"/>
    <lineage>
        <taxon>Bacteria</taxon>
        <taxon>Pseudomonadati</taxon>
        <taxon>Bacteroidota</taxon>
        <taxon>Cytophagia</taxon>
        <taxon>Cytophagales</taxon>
        <taxon>Cytophagaceae</taxon>
        <taxon>Spirosoma</taxon>
    </lineage>
</organism>
<reference evidence="2 3" key="1">
    <citation type="submission" date="2020-07" db="EMBL/GenBank/DDBJ databases">
        <title>Spirosoma foliorum sp. nov., isolated from the leaves on the Nejang mountain Korea, Republic of.</title>
        <authorList>
            <person name="Ho H."/>
            <person name="Lee Y.-J."/>
            <person name="Nurcahyanto D.-A."/>
            <person name="Kim S.-G."/>
        </authorList>
    </citation>
    <scope>NUCLEOTIDE SEQUENCE [LARGE SCALE GENOMIC DNA]</scope>
    <source>
        <strain evidence="2 3">PL0136</strain>
    </source>
</reference>
<dbReference type="EMBL" id="CP059732">
    <property type="protein sequence ID" value="QMW00317.1"/>
    <property type="molecule type" value="Genomic_DNA"/>
</dbReference>
<protein>
    <submittedName>
        <fullName evidence="2">Uncharacterized protein</fullName>
    </submittedName>
</protein>
<proteinExistence type="predicted"/>
<dbReference type="KEGG" id="sfol:H3H32_20060"/>
<feature type="region of interest" description="Disordered" evidence="1">
    <location>
        <begin position="1"/>
        <end position="22"/>
    </location>
</feature>
<sequence>MTSCIPHKPGRKYHPNNSTNACQERSKLVSALSKGAGANRMPTQKEIA</sequence>
<keyword evidence="3" id="KW-1185">Reference proteome</keyword>
<gene>
    <name evidence="2" type="ORF">H3H32_20060</name>
</gene>
<evidence type="ECO:0000313" key="3">
    <source>
        <dbReference type="Proteomes" id="UP000515369"/>
    </source>
</evidence>
<accession>A0A7G5GN75</accession>
<dbReference type="RefSeq" id="WP_182457434.1">
    <property type="nucleotide sequence ID" value="NZ_CP059732.1"/>
</dbReference>
<name>A0A7G5GN75_9BACT</name>
<dbReference type="Proteomes" id="UP000515369">
    <property type="component" value="Chromosome"/>
</dbReference>
<evidence type="ECO:0000256" key="1">
    <source>
        <dbReference type="SAM" id="MobiDB-lite"/>
    </source>
</evidence>
<evidence type="ECO:0000313" key="2">
    <source>
        <dbReference type="EMBL" id="QMW00317.1"/>
    </source>
</evidence>